<reference evidence="4 5" key="1">
    <citation type="submission" date="2018-11" db="EMBL/GenBank/DDBJ databases">
        <authorList>
            <consortium name="Pathogen Informatics"/>
        </authorList>
    </citation>
    <scope>NUCLEOTIDE SEQUENCE [LARGE SCALE GENOMIC DNA]</scope>
    <source>
        <strain>Denwood</strain>
        <strain evidence="5">Zambia</strain>
    </source>
</reference>
<dbReference type="PANTHER" id="PTHR45994:SF1">
    <property type="entry name" value="FI21225P1"/>
    <property type="match status" value="1"/>
</dbReference>
<dbReference type="AlphaFoldDB" id="A0A183PCH7"/>
<dbReference type="InterPro" id="IPR011989">
    <property type="entry name" value="ARM-like"/>
</dbReference>
<proteinExistence type="predicted"/>
<feature type="region of interest" description="Disordered" evidence="3">
    <location>
        <begin position="81"/>
        <end position="101"/>
    </location>
</feature>
<comment type="subcellular location">
    <subcellularLocation>
        <location evidence="1">Cytoplasm</location>
    </subcellularLocation>
</comment>
<dbReference type="GO" id="GO:0051879">
    <property type="term" value="F:Hsp90 protein binding"/>
    <property type="evidence" value="ECO:0007669"/>
    <property type="project" value="TreeGrafter"/>
</dbReference>
<dbReference type="GO" id="GO:0005737">
    <property type="term" value="C:cytoplasm"/>
    <property type="evidence" value="ECO:0007669"/>
    <property type="project" value="UniProtKB-SubCell"/>
</dbReference>
<dbReference type="Gene3D" id="1.25.10.10">
    <property type="entry name" value="Leucine-rich Repeat Variant"/>
    <property type="match status" value="2"/>
</dbReference>
<organism evidence="4 5">
    <name type="scientific">Schistosoma mattheei</name>
    <dbReference type="NCBI Taxonomy" id="31246"/>
    <lineage>
        <taxon>Eukaryota</taxon>
        <taxon>Metazoa</taxon>
        <taxon>Spiralia</taxon>
        <taxon>Lophotrochozoa</taxon>
        <taxon>Platyhelminthes</taxon>
        <taxon>Trematoda</taxon>
        <taxon>Digenea</taxon>
        <taxon>Strigeidida</taxon>
        <taxon>Schistosomatoidea</taxon>
        <taxon>Schistosomatidae</taxon>
        <taxon>Schistosoma</taxon>
    </lineage>
</organism>
<keyword evidence="2" id="KW-0963">Cytoplasm</keyword>
<dbReference type="SUPFAM" id="SSF48371">
    <property type="entry name" value="ARM repeat"/>
    <property type="match status" value="1"/>
</dbReference>
<dbReference type="STRING" id="31246.A0A183PCH7"/>
<evidence type="ECO:0000313" key="4">
    <source>
        <dbReference type="EMBL" id="VDP59971.1"/>
    </source>
</evidence>
<evidence type="ECO:0000256" key="2">
    <source>
        <dbReference type="ARBA" id="ARBA00022490"/>
    </source>
</evidence>
<evidence type="ECO:0000256" key="1">
    <source>
        <dbReference type="ARBA" id="ARBA00004496"/>
    </source>
</evidence>
<dbReference type="Proteomes" id="UP000269396">
    <property type="component" value="Unassembled WGS sequence"/>
</dbReference>
<protein>
    <submittedName>
        <fullName evidence="4">Uncharacterized protein</fullName>
    </submittedName>
</protein>
<name>A0A183PCH7_9TREM</name>
<evidence type="ECO:0000256" key="3">
    <source>
        <dbReference type="SAM" id="MobiDB-lite"/>
    </source>
</evidence>
<gene>
    <name evidence="4" type="ORF">SMTD_LOCUS12063</name>
</gene>
<sequence>ALCKLGAAGGTDASVKSLTEGSNLLLLKACRRLLLGKRQPDPDVDDISANKSADVHFNSEGEVVVDENDDDDDDEIRIEDVSASQPVEKKKDNKPVNGSTASTIHFDDLDSAHWAVEGMAYITMNADVKEEIINDGHLVSALLRFAEHCQKDSSFALCSVLAHLTNSFERQQIEPEILELAKFSKQHIPEDHPYDSDAYIQERRQKLINMGLASSLYQLTMRIATALVGTNQGLFELISRIYLACSELVECRGKLVQGGSGKALLKLSKSALNTDTDCNALQNFEGLLALTNLASLGDTHRYRIMAEHGLPLIDHCLFEDHPMIRRAATECVANLAQSHGFVISSGGTIPLDDTDLAKKLSYLTCPTERVKLLVLYCGELDDLLLVRAASGALASMSYDPGIIRKITNVSSWFEIIQTLAGHFSCALQHRAAHILQNFVLHGERSLGEYFCKSNMFEVLLSLSLLPDIDPADQVLPDVKPLYPGCSDGRIRELEQKDRESTRECSKKALERLKEHGLVQKIPN</sequence>
<evidence type="ECO:0000313" key="5">
    <source>
        <dbReference type="Proteomes" id="UP000269396"/>
    </source>
</evidence>
<dbReference type="PANTHER" id="PTHR45994">
    <property type="entry name" value="FI21225P1"/>
    <property type="match status" value="1"/>
</dbReference>
<accession>A0A183PCH7</accession>
<keyword evidence="5" id="KW-1185">Reference proteome</keyword>
<dbReference type="EMBL" id="UZAL01032073">
    <property type="protein sequence ID" value="VDP59971.1"/>
    <property type="molecule type" value="Genomic_DNA"/>
</dbReference>
<dbReference type="InterPro" id="IPR016024">
    <property type="entry name" value="ARM-type_fold"/>
</dbReference>
<feature type="non-terminal residue" evidence="4">
    <location>
        <position position="1"/>
    </location>
</feature>